<name>A0ABU0W9A9_9GAMM</name>
<comment type="similarity">
    <text evidence="1 6">Belongs to the rubredoxin family.</text>
</comment>
<comment type="caution">
    <text evidence="8">The sequence shown here is derived from an EMBL/GenBank/DDBJ whole genome shotgun (WGS) entry which is preliminary data.</text>
</comment>
<dbReference type="PANTHER" id="PTHR47627">
    <property type="entry name" value="RUBREDOXIN"/>
    <property type="match status" value="1"/>
</dbReference>
<keyword evidence="3 6" id="KW-0479">Metal-binding</keyword>
<evidence type="ECO:0000313" key="8">
    <source>
        <dbReference type="EMBL" id="MDQ2069570.1"/>
    </source>
</evidence>
<evidence type="ECO:0000259" key="7">
    <source>
        <dbReference type="PROSITE" id="PS50903"/>
    </source>
</evidence>
<dbReference type="InterPro" id="IPR050526">
    <property type="entry name" value="Rubredoxin_ET"/>
</dbReference>
<comment type="cofactor">
    <cofactor evidence="6">
        <name>Fe(3+)</name>
        <dbReference type="ChEBI" id="CHEBI:29034"/>
    </cofactor>
    <text evidence="6">Binds 1 Fe(3+) ion per subunit.</text>
</comment>
<feature type="domain" description="Rubredoxin-like" evidence="7">
    <location>
        <begin position="1"/>
        <end position="52"/>
    </location>
</feature>
<dbReference type="PROSITE" id="PS50903">
    <property type="entry name" value="RUBREDOXIN_LIKE"/>
    <property type="match status" value="1"/>
</dbReference>
<sequence length="54" mass="6123">MKAYMCVICGYVYEEEKGDPESGIKPGTKWEDVPMNWVCPDCGAGKEDFEMIEI</sequence>
<accession>A0ABU0W9A9</accession>
<dbReference type="CDD" id="cd00730">
    <property type="entry name" value="rubredoxin"/>
    <property type="match status" value="1"/>
</dbReference>
<dbReference type="Gene3D" id="2.20.28.10">
    <property type="match status" value="1"/>
</dbReference>
<evidence type="ECO:0000256" key="6">
    <source>
        <dbReference type="PIRNR" id="PIRNR000071"/>
    </source>
</evidence>
<dbReference type="InterPro" id="IPR024935">
    <property type="entry name" value="Rubredoxin_dom"/>
</dbReference>
<protein>
    <recommendedName>
        <fullName evidence="6">Rubredoxin</fullName>
    </recommendedName>
</protein>
<reference evidence="8 9" key="1">
    <citation type="submission" date="2023-08" db="EMBL/GenBank/DDBJ databases">
        <title>Whole-genome sequencing of halo(alkali)philic microorganisms from hypersaline lakes.</title>
        <authorList>
            <person name="Sorokin D.Y."/>
            <person name="Abbas B."/>
            <person name="Merkel A.Y."/>
        </authorList>
    </citation>
    <scope>NUCLEOTIDE SEQUENCE [LARGE SCALE GENOMIC DNA]</scope>
    <source>
        <strain evidence="8 9">AB-CW4</strain>
    </source>
</reference>
<evidence type="ECO:0000256" key="1">
    <source>
        <dbReference type="ARBA" id="ARBA00005337"/>
    </source>
</evidence>
<dbReference type="PROSITE" id="PS00202">
    <property type="entry name" value="RUBREDOXIN"/>
    <property type="match status" value="1"/>
</dbReference>
<dbReference type="Proteomes" id="UP001239019">
    <property type="component" value="Unassembled WGS sequence"/>
</dbReference>
<keyword evidence="2 6" id="KW-0813">Transport</keyword>
<evidence type="ECO:0000256" key="4">
    <source>
        <dbReference type="ARBA" id="ARBA00022982"/>
    </source>
</evidence>
<keyword evidence="5 6" id="KW-0408">Iron</keyword>
<evidence type="ECO:0000256" key="3">
    <source>
        <dbReference type="ARBA" id="ARBA00022723"/>
    </source>
</evidence>
<evidence type="ECO:0000256" key="2">
    <source>
        <dbReference type="ARBA" id="ARBA00022448"/>
    </source>
</evidence>
<dbReference type="NCBIfam" id="NF045768">
    <property type="entry name" value="RubredRD"/>
    <property type="match status" value="1"/>
</dbReference>
<organism evidence="8 9">
    <name type="scientific">Natronospira bacteriovora</name>
    <dbReference type="NCBI Taxonomy" id="3069753"/>
    <lineage>
        <taxon>Bacteria</taxon>
        <taxon>Pseudomonadati</taxon>
        <taxon>Pseudomonadota</taxon>
        <taxon>Gammaproteobacteria</taxon>
        <taxon>Natronospirales</taxon>
        <taxon>Natronospiraceae</taxon>
        <taxon>Natronospira</taxon>
    </lineage>
</organism>
<gene>
    <name evidence="8" type="ORF">RBH19_06775</name>
</gene>
<dbReference type="InterPro" id="IPR024934">
    <property type="entry name" value="Rubredoxin-like_dom"/>
</dbReference>
<dbReference type="PIRSF" id="PIRSF000071">
    <property type="entry name" value="Rubredoxin"/>
    <property type="match status" value="1"/>
</dbReference>
<dbReference type="InterPro" id="IPR024922">
    <property type="entry name" value="Rubredoxin"/>
</dbReference>
<keyword evidence="9" id="KW-1185">Reference proteome</keyword>
<evidence type="ECO:0000313" key="9">
    <source>
        <dbReference type="Proteomes" id="UP001239019"/>
    </source>
</evidence>
<proteinExistence type="inferred from homology"/>
<dbReference type="EMBL" id="JAVDDT010000003">
    <property type="protein sequence ID" value="MDQ2069570.1"/>
    <property type="molecule type" value="Genomic_DNA"/>
</dbReference>
<dbReference type="InterPro" id="IPR018527">
    <property type="entry name" value="Rubredoxin_Fe_BS"/>
</dbReference>
<dbReference type="PANTHER" id="PTHR47627:SF1">
    <property type="entry name" value="RUBREDOXIN-1-RELATED"/>
    <property type="match status" value="1"/>
</dbReference>
<keyword evidence="4 6" id="KW-0249">Electron transport</keyword>
<dbReference type="SUPFAM" id="SSF57802">
    <property type="entry name" value="Rubredoxin-like"/>
    <property type="match status" value="1"/>
</dbReference>
<dbReference type="RefSeq" id="WP_306728068.1">
    <property type="nucleotide sequence ID" value="NZ_JAVDDT010000003.1"/>
</dbReference>
<dbReference type="PRINTS" id="PR00163">
    <property type="entry name" value="RUBREDOXIN"/>
</dbReference>
<evidence type="ECO:0000256" key="5">
    <source>
        <dbReference type="ARBA" id="ARBA00023004"/>
    </source>
</evidence>
<dbReference type="Pfam" id="PF00301">
    <property type="entry name" value="Rubredoxin"/>
    <property type="match status" value="1"/>
</dbReference>